<dbReference type="InterPro" id="IPR038282">
    <property type="entry name" value="DUF2267_sf"/>
</dbReference>
<comment type="caution">
    <text evidence="1">The sequence shown here is derived from an EMBL/GenBank/DDBJ whole genome shotgun (WGS) entry which is preliminary data.</text>
</comment>
<dbReference type="AlphaFoldDB" id="A0A0N0BLV3"/>
<protein>
    <recommendedName>
        <fullName evidence="3">DUF2267 domain-containing protein</fullName>
    </recommendedName>
</protein>
<dbReference type="PATRIC" id="fig|271.14.peg.1361"/>
<evidence type="ECO:0008006" key="3">
    <source>
        <dbReference type="Google" id="ProtNLM"/>
    </source>
</evidence>
<accession>A0A0N0BLV3</accession>
<proteinExistence type="predicted"/>
<evidence type="ECO:0000313" key="2">
    <source>
        <dbReference type="Proteomes" id="UP000037685"/>
    </source>
</evidence>
<organism evidence="1 2">
    <name type="scientific">Thermus aquaticus</name>
    <dbReference type="NCBI Taxonomy" id="271"/>
    <lineage>
        <taxon>Bacteria</taxon>
        <taxon>Thermotogati</taxon>
        <taxon>Deinococcota</taxon>
        <taxon>Deinococci</taxon>
        <taxon>Thermales</taxon>
        <taxon>Thermaceae</taxon>
        <taxon>Thermus</taxon>
    </lineage>
</organism>
<name>A0A0N0BLV3_THEAQ</name>
<reference evidence="1 2" key="1">
    <citation type="submission" date="2015-07" db="EMBL/GenBank/DDBJ databases">
        <authorList>
            <person name="Noorani M."/>
        </authorList>
    </citation>
    <scope>NUCLEOTIDE SEQUENCE [LARGE SCALE GENOMIC DNA]</scope>
    <source>
        <strain evidence="2">ATCC 25104 / DSM 625 / JCM 10724 / NBRC 103206 / NCIMB 11243 / YT-1</strain>
    </source>
</reference>
<evidence type="ECO:0000313" key="1">
    <source>
        <dbReference type="EMBL" id="KOX90100.1"/>
    </source>
</evidence>
<dbReference type="Gene3D" id="1.10.490.110">
    <property type="entry name" value="Uncharacterized conserved protein DUF2267"/>
    <property type="match status" value="1"/>
</dbReference>
<dbReference type="Pfam" id="PF10025">
    <property type="entry name" value="DUF2267"/>
    <property type="match status" value="1"/>
</dbReference>
<dbReference type="InterPro" id="IPR018727">
    <property type="entry name" value="DUF2267"/>
</dbReference>
<sequence length="53" mass="5660">MARELKTPSGPAVDPEAAARAVFGAMAKKVSEGELQDILGLLPKELKELWPKA</sequence>
<gene>
    <name evidence="1" type="ORF">BVI061214_01287</name>
</gene>
<dbReference type="EMBL" id="LHCI01000106">
    <property type="protein sequence ID" value="KOX90100.1"/>
    <property type="molecule type" value="Genomic_DNA"/>
</dbReference>
<dbReference type="Proteomes" id="UP000037685">
    <property type="component" value="Unassembled WGS sequence"/>
</dbReference>